<feature type="transmembrane region" description="Helical" evidence="6">
    <location>
        <begin position="47"/>
        <end position="67"/>
    </location>
</feature>
<keyword evidence="10" id="KW-1185">Reference proteome</keyword>
<evidence type="ECO:0000256" key="2">
    <source>
        <dbReference type="ARBA" id="ARBA00022475"/>
    </source>
</evidence>
<keyword evidence="3 6" id="KW-0812">Transmembrane</keyword>
<feature type="transmembrane region" description="Helical" evidence="6">
    <location>
        <begin position="730"/>
        <end position="753"/>
    </location>
</feature>
<name>A0A560HAI2_9PROT</name>
<dbReference type="AlphaFoldDB" id="A0A560HAI2"/>
<dbReference type="Pfam" id="PF12704">
    <property type="entry name" value="MacB_PCD"/>
    <property type="match status" value="1"/>
</dbReference>
<reference evidence="9 10" key="1">
    <citation type="submission" date="2019-06" db="EMBL/GenBank/DDBJ databases">
        <title>Genomic Encyclopedia of Type Strains, Phase IV (KMG-V): Genome sequencing to study the core and pangenomes of soil and plant-associated prokaryotes.</title>
        <authorList>
            <person name="Whitman W."/>
        </authorList>
    </citation>
    <scope>NUCLEOTIDE SEQUENCE [LARGE SCALE GENOMIC DNA]</scope>
    <source>
        <strain evidence="9 10">BR 11622</strain>
    </source>
</reference>
<keyword evidence="2" id="KW-1003">Cell membrane</keyword>
<comment type="subcellular location">
    <subcellularLocation>
        <location evidence="1">Cell membrane</location>
        <topology evidence="1">Multi-pass membrane protein</topology>
    </subcellularLocation>
</comment>
<feature type="transmembrane region" description="Helical" evidence="6">
    <location>
        <begin position="368"/>
        <end position="390"/>
    </location>
</feature>
<feature type="transmembrane region" description="Helical" evidence="6">
    <location>
        <begin position="410"/>
        <end position="433"/>
    </location>
</feature>
<feature type="transmembrane region" description="Helical" evidence="6">
    <location>
        <begin position="316"/>
        <end position="336"/>
    </location>
</feature>
<sequence length="853" mass="91786">MALLLLIPVQNSEPGQPDGLTTRRGWLVGQYLTVALRVMARHRLYTALNVLGLGIGLAAAILILVFVRHETSFDAFFPAADRLYQIDTEVHDLGQAARRIAQTGRAIGPAFAQDHPEVEAVTRASGGRVVMRQGDQRFKDVVTVVDGNFLAVFPRAVLAGDAMAALADPAAAVLTQAGARRYFGDGPALGRTLVVRDHSLTVRAVVADLPETTHFAPSLMLVPSNSIILSKPNPEEDWFALDWRTYIRLAQGADAAAVARELTSWYRHAAPDAQTPQGPLRLAEMYVPHLRPLRAIHTDPIEDDAQPGTDAGSLSLLSLVAVLILGVAVINFTNLATARASLRAREVGVRKTVGASRGRLMLQFMGEALLLTSLGMILAIALAEVTLPLYSRLTATPLRLDYGDPALLGLLAGMGLLTGVASGAYPALVLSGVTPVSALRGASAASGTGRLRTLLVVFQFAVSIGLLATAAVVHSQYLYAQHKPVGFQRDNMVMVDIDDTLGGPGKWPPFMDRLSQEPAIADVAASTIYLGNPDEGEDELVRRPGAATPITMRGEGVSFGYIQTMGLRLIAGRTFDPDRPADKVHRPDWMLAGEPSPQGVTSLELPAAVVLNRSGARRLGFASPEAAIGQVVLKTVGSAGSALTIRGTVIGVVEDFHFRSIHRPVSPAIFHVGDGFSVMMVRLQAGETAAGLAAIDRAWATLVPDQPIRRWFLSDRYQHLYDQERRTGGIFALFSGLAIVIACLGLYGLAAFTAERRTKEIGIRKVMGATLPQILRLLLWQSCKPVGLACLIAWPVSWWALRRWLDGYAYRVALDPLWFVGAAAISLALAWATVAAQLARIARERPVRALRYE</sequence>
<dbReference type="GO" id="GO:0022857">
    <property type="term" value="F:transmembrane transporter activity"/>
    <property type="evidence" value="ECO:0007669"/>
    <property type="project" value="TreeGrafter"/>
</dbReference>
<accession>A0A560HAI2</accession>
<feature type="domain" description="MacB-like periplasmic core" evidence="8">
    <location>
        <begin position="46"/>
        <end position="263"/>
    </location>
</feature>
<evidence type="ECO:0000313" key="10">
    <source>
        <dbReference type="Proteomes" id="UP000315751"/>
    </source>
</evidence>
<evidence type="ECO:0000259" key="7">
    <source>
        <dbReference type="Pfam" id="PF02687"/>
    </source>
</evidence>
<proteinExistence type="predicted"/>
<evidence type="ECO:0000256" key="6">
    <source>
        <dbReference type="SAM" id="Phobius"/>
    </source>
</evidence>
<dbReference type="PANTHER" id="PTHR30572:SF18">
    <property type="entry name" value="ABC-TYPE MACROLIDE FAMILY EXPORT SYSTEM PERMEASE COMPONENT 2"/>
    <property type="match status" value="1"/>
</dbReference>
<dbReference type="EMBL" id="VITR01000006">
    <property type="protein sequence ID" value="TWB42500.1"/>
    <property type="molecule type" value="Genomic_DNA"/>
</dbReference>
<dbReference type="Pfam" id="PF02687">
    <property type="entry name" value="FtsX"/>
    <property type="match status" value="2"/>
</dbReference>
<feature type="domain" description="ABC3 transporter permease C-terminal" evidence="7">
    <location>
        <begin position="319"/>
        <end position="433"/>
    </location>
</feature>
<feature type="transmembrane region" description="Helical" evidence="6">
    <location>
        <begin position="454"/>
        <end position="479"/>
    </location>
</feature>
<dbReference type="InterPro" id="IPR003838">
    <property type="entry name" value="ABC3_permease_C"/>
</dbReference>
<dbReference type="PANTHER" id="PTHR30572">
    <property type="entry name" value="MEMBRANE COMPONENT OF TRANSPORTER-RELATED"/>
    <property type="match status" value="1"/>
</dbReference>
<organism evidence="9 10">
    <name type="scientific">Nitrospirillum amazonense</name>
    <dbReference type="NCBI Taxonomy" id="28077"/>
    <lineage>
        <taxon>Bacteria</taxon>
        <taxon>Pseudomonadati</taxon>
        <taxon>Pseudomonadota</taxon>
        <taxon>Alphaproteobacteria</taxon>
        <taxon>Rhodospirillales</taxon>
        <taxon>Azospirillaceae</taxon>
        <taxon>Nitrospirillum</taxon>
    </lineage>
</organism>
<dbReference type="GO" id="GO:0005886">
    <property type="term" value="C:plasma membrane"/>
    <property type="evidence" value="ECO:0007669"/>
    <property type="project" value="UniProtKB-SubCell"/>
</dbReference>
<evidence type="ECO:0000256" key="4">
    <source>
        <dbReference type="ARBA" id="ARBA00022989"/>
    </source>
</evidence>
<evidence type="ECO:0000256" key="1">
    <source>
        <dbReference type="ARBA" id="ARBA00004651"/>
    </source>
</evidence>
<feature type="transmembrane region" description="Helical" evidence="6">
    <location>
        <begin position="817"/>
        <end position="839"/>
    </location>
</feature>
<protein>
    <submittedName>
        <fullName evidence="9">Putative ABC transport system permease protein</fullName>
    </submittedName>
</protein>
<dbReference type="InterPro" id="IPR050250">
    <property type="entry name" value="Macrolide_Exporter_MacB"/>
</dbReference>
<evidence type="ECO:0000256" key="3">
    <source>
        <dbReference type="ARBA" id="ARBA00022692"/>
    </source>
</evidence>
<dbReference type="Proteomes" id="UP000315751">
    <property type="component" value="Unassembled WGS sequence"/>
</dbReference>
<dbReference type="InterPro" id="IPR025857">
    <property type="entry name" value="MacB_PCD"/>
</dbReference>
<evidence type="ECO:0000256" key="5">
    <source>
        <dbReference type="ARBA" id="ARBA00023136"/>
    </source>
</evidence>
<gene>
    <name evidence="9" type="ORF">FBZ90_10696</name>
</gene>
<comment type="caution">
    <text evidence="9">The sequence shown here is derived from an EMBL/GenBank/DDBJ whole genome shotgun (WGS) entry which is preliminary data.</text>
</comment>
<keyword evidence="4 6" id="KW-1133">Transmembrane helix</keyword>
<feature type="domain" description="ABC3 transporter permease C-terminal" evidence="7">
    <location>
        <begin position="733"/>
        <end position="844"/>
    </location>
</feature>
<evidence type="ECO:0000313" key="9">
    <source>
        <dbReference type="EMBL" id="TWB42500.1"/>
    </source>
</evidence>
<keyword evidence="5 6" id="KW-0472">Membrane</keyword>
<feature type="transmembrane region" description="Helical" evidence="6">
    <location>
        <begin position="774"/>
        <end position="797"/>
    </location>
</feature>
<evidence type="ECO:0000259" key="8">
    <source>
        <dbReference type="Pfam" id="PF12704"/>
    </source>
</evidence>